<comment type="similarity">
    <text evidence="2">Belongs to the GSP G family.</text>
</comment>
<dbReference type="InterPro" id="IPR010054">
    <property type="entry name" value="Type2_sec_GspG"/>
</dbReference>
<feature type="region of interest" description="Disordered" evidence="10">
    <location>
        <begin position="122"/>
        <end position="143"/>
    </location>
</feature>
<dbReference type="SUPFAM" id="SSF54523">
    <property type="entry name" value="Pili subunits"/>
    <property type="match status" value="1"/>
</dbReference>
<dbReference type="PRINTS" id="PR00813">
    <property type="entry name" value="BCTERIALGSPG"/>
</dbReference>
<proteinExistence type="inferred from homology"/>
<keyword evidence="6" id="KW-0997">Cell inner membrane</keyword>
<dbReference type="NCBIfam" id="TIGR01710">
    <property type="entry name" value="typeII_sec_gspG"/>
    <property type="match status" value="1"/>
</dbReference>
<comment type="subcellular location">
    <subcellularLocation>
        <location evidence="1">Cell inner membrane</location>
        <topology evidence="1">Single-pass membrane protein</topology>
    </subcellularLocation>
</comment>
<evidence type="ECO:0000313" key="14">
    <source>
        <dbReference type="Proteomes" id="UP000705867"/>
    </source>
</evidence>
<evidence type="ECO:0000256" key="11">
    <source>
        <dbReference type="SAM" id="Phobius"/>
    </source>
</evidence>
<dbReference type="GO" id="GO:0005886">
    <property type="term" value="C:plasma membrane"/>
    <property type="evidence" value="ECO:0007669"/>
    <property type="project" value="UniProtKB-SubCell"/>
</dbReference>
<protein>
    <recommendedName>
        <fullName evidence="3">Type II secretion system core protein G</fullName>
    </recommendedName>
</protein>
<evidence type="ECO:0000259" key="12">
    <source>
        <dbReference type="Pfam" id="PF08334"/>
    </source>
</evidence>
<keyword evidence="5" id="KW-0488">Methylation</keyword>
<dbReference type="InterPro" id="IPR045584">
    <property type="entry name" value="Pilin-like"/>
</dbReference>
<keyword evidence="4" id="KW-1003">Cell membrane</keyword>
<evidence type="ECO:0000256" key="1">
    <source>
        <dbReference type="ARBA" id="ARBA00004377"/>
    </source>
</evidence>
<evidence type="ECO:0000313" key="13">
    <source>
        <dbReference type="EMBL" id="MBZ0155410.1"/>
    </source>
</evidence>
<feature type="domain" description="Type II secretion system protein GspG C-terminal" evidence="12">
    <location>
        <begin position="37"/>
        <end position="142"/>
    </location>
</feature>
<keyword evidence="8 11" id="KW-1133">Transmembrane helix</keyword>
<dbReference type="NCBIfam" id="TIGR02532">
    <property type="entry name" value="IV_pilin_GFxxxE"/>
    <property type="match status" value="1"/>
</dbReference>
<dbReference type="InterPro" id="IPR013545">
    <property type="entry name" value="T2SS_protein-GspG_C"/>
</dbReference>
<evidence type="ECO:0000256" key="7">
    <source>
        <dbReference type="ARBA" id="ARBA00022692"/>
    </source>
</evidence>
<organism evidence="13 14">
    <name type="scientific">Candidatus Nitrobium versatile</name>
    <dbReference type="NCBI Taxonomy" id="2884831"/>
    <lineage>
        <taxon>Bacteria</taxon>
        <taxon>Pseudomonadati</taxon>
        <taxon>Nitrospirota</taxon>
        <taxon>Nitrospiria</taxon>
        <taxon>Nitrospirales</taxon>
        <taxon>Nitrospiraceae</taxon>
        <taxon>Candidatus Nitrobium</taxon>
    </lineage>
</organism>
<reference evidence="13" key="1">
    <citation type="journal article" date="2021" name="bioRxiv">
        <title>Unraveling nitrogen, sulfur and carbon metabolic pathways and microbial community transcriptional responses to substrate deprivation and toxicity stresses in a bioreactor mimicking anoxic brackish coastal sediment conditions.</title>
        <authorList>
            <person name="Martins P.D."/>
            <person name="Echeveste M.J."/>
            <person name="Arshad A."/>
            <person name="Kurth J."/>
            <person name="Ouboter H."/>
            <person name="Jetten M.S.M."/>
            <person name="Welte C.U."/>
        </authorList>
    </citation>
    <scope>NUCLEOTIDE SEQUENCE</scope>
    <source>
        <strain evidence="13">MAG_39</strain>
    </source>
</reference>
<gene>
    <name evidence="13" type="primary">gspG</name>
    <name evidence="13" type="ORF">K8I29_04240</name>
</gene>
<dbReference type="GO" id="GO:0015628">
    <property type="term" value="P:protein secretion by the type II secretion system"/>
    <property type="evidence" value="ECO:0007669"/>
    <property type="project" value="InterPro"/>
</dbReference>
<dbReference type="Pfam" id="PF08334">
    <property type="entry name" value="T2SSG"/>
    <property type="match status" value="1"/>
</dbReference>
<dbReference type="PANTHER" id="PTHR30093:SF44">
    <property type="entry name" value="TYPE II SECRETION SYSTEM CORE PROTEIN G"/>
    <property type="match status" value="1"/>
</dbReference>
<evidence type="ECO:0000256" key="4">
    <source>
        <dbReference type="ARBA" id="ARBA00022475"/>
    </source>
</evidence>
<dbReference type="GO" id="GO:0015627">
    <property type="term" value="C:type II protein secretion system complex"/>
    <property type="evidence" value="ECO:0007669"/>
    <property type="project" value="InterPro"/>
</dbReference>
<dbReference type="InterPro" id="IPR000983">
    <property type="entry name" value="Bac_GSPG_pilin"/>
</dbReference>
<reference evidence="13" key="2">
    <citation type="submission" date="2021-08" db="EMBL/GenBank/DDBJ databases">
        <authorList>
            <person name="Dalcin Martins P."/>
        </authorList>
    </citation>
    <scope>NUCLEOTIDE SEQUENCE</scope>
    <source>
        <strain evidence="13">MAG_39</strain>
    </source>
</reference>
<accession>A0A953JB33</accession>
<evidence type="ECO:0000256" key="10">
    <source>
        <dbReference type="SAM" id="MobiDB-lite"/>
    </source>
</evidence>
<keyword evidence="7 11" id="KW-0812">Transmembrane</keyword>
<dbReference type="Gene3D" id="3.30.700.10">
    <property type="entry name" value="Glycoprotein, Type 4 Pilin"/>
    <property type="match status" value="1"/>
</dbReference>
<dbReference type="EMBL" id="JAIOIV010000032">
    <property type="protein sequence ID" value="MBZ0155410.1"/>
    <property type="molecule type" value="Genomic_DNA"/>
</dbReference>
<dbReference type="PROSITE" id="PS00409">
    <property type="entry name" value="PROKAR_NTER_METHYL"/>
    <property type="match status" value="1"/>
</dbReference>
<evidence type="ECO:0000256" key="8">
    <source>
        <dbReference type="ARBA" id="ARBA00022989"/>
    </source>
</evidence>
<evidence type="ECO:0000256" key="9">
    <source>
        <dbReference type="ARBA" id="ARBA00023136"/>
    </source>
</evidence>
<dbReference type="Proteomes" id="UP000705867">
    <property type="component" value="Unassembled WGS sequence"/>
</dbReference>
<evidence type="ECO:0000256" key="3">
    <source>
        <dbReference type="ARBA" id="ARBA00020042"/>
    </source>
</evidence>
<dbReference type="PANTHER" id="PTHR30093">
    <property type="entry name" value="GENERAL SECRETION PATHWAY PROTEIN G"/>
    <property type="match status" value="1"/>
</dbReference>
<evidence type="ECO:0000256" key="6">
    <source>
        <dbReference type="ARBA" id="ARBA00022519"/>
    </source>
</evidence>
<dbReference type="Pfam" id="PF07963">
    <property type="entry name" value="N_methyl"/>
    <property type="match status" value="1"/>
</dbReference>
<evidence type="ECO:0000256" key="5">
    <source>
        <dbReference type="ARBA" id="ARBA00022481"/>
    </source>
</evidence>
<feature type="transmembrane region" description="Helical" evidence="11">
    <location>
        <begin position="20"/>
        <end position="38"/>
    </location>
</feature>
<sequence>MDAKKKMLSNVKGFTLVELLVVMVIIGLLAALVAPRLFPKLGKGKISAAKAQIELLGQALDQYRLDAGVYPSTEQGLAALVTNPGEEKWEGPYLKKNAVPVDPWGRPYVYQNPGTHGDYDLYSFGRDGQPGGDGEDKDVNSWE</sequence>
<name>A0A953JB33_9BACT</name>
<dbReference type="AlphaFoldDB" id="A0A953JB33"/>
<evidence type="ECO:0000256" key="2">
    <source>
        <dbReference type="ARBA" id="ARBA00009984"/>
    </source>
</evidence>
<dbReference type="InterPro" id="IPR012902">
    <property type="entry name" value="N_methyl_site"/>
</dbReference>
<keyword evidence="9 11" id="KW-0472">Membrane</keyword>
<comment type="caution">
    <text evidence="13">The sequence shown here is derived from an EMBL/GenBank/DDBJ whole genome shotgun (WGS) entry which is preliminary data.</text>
</comment>